<dbReference type="InterPro" id="IPR004794">
    <property type="entry name" value="Eubact_RibD"/>
</dbReference>
<dbReference type="Pfam" id="PF01872">
    <property type="entry name" value="RibD_C"/>
    <property type="match status" value="1"/>
</dbReference>
<dbReference type="FunFam" id="3.40.140.10:FF:000025">
    <property type="entry name" value="Riboflavin biosynthesis protein RibD"/>
    <property type="match status" value="1"/>
</dbReference>
<feature type="binding site" evidence="16">
    <location>
        <position position="77"/>
    </location>
    <ligand>
        <name>Zn(2+)</name>
        <dbReference type="ChEBI" id="CHEBI:29105"/>
        <note>catalytic</note>
    </ligand>
</feature>
<dbReference type="RefSeq" id="WP_207778458.1">
    <property type="nucleotide sequence ID" value="NZ_QENZ01000005.1"/>
</dbReference>
<keyword evidence="9 13" id="KW-0862">Zinc</keyword>
<sequence>MQEIHNTFMKRALSLASKGKGFVNPNPMVGAVLVKDGEVIGEGYHTAFGKPHAEIEAIRNTRKSVDGATIYVTLEPCSHYGKTPPCAEALIKAGVKEVVIASLDPNPLVAGRGVKMLEDAGIKVIVGIEEEASKELNRIFFKYIQTKTPYVLMKTAMTLDGKIATHTGDSKWVSGEISRKKVHQLRHQLMGIMVGINTVLKDSPKLDCRLEGKVRQPIKIIVDSLLRTPLDAKIWEHEAKVIIATTKLPSIEIIQKYTDKGAEVFVAGENRVDLAHLMKELGERGVDSILLEGGATLNASALQAGIVNEVWTFVAPKIVGGTVAPTSVGGEGVTLMKDAYQLTGFQVEPSGEDWLFKAKVNK</sequence>
<comment type="pathway">
    <text evidence="3 13">Cofactor biosynthesis; riboflavin biosynthesis; 5-amino-6-(D-ribitylamino)uracil from GTP: step 3/4.</text>
</comment>
<feature type="binding site" evidence="15">
    <location>
        <position position="172"/>
    </location>
    <ligand>
        <name>NADP(+)</name>
        <dbReference type="ChEBI" id="CHEBI:58349"/>
    </ligand>
</feature>
<name>A0A7L4UNY7_BALHA</name>
<feature type="binding site" evidence="15">
    <location>
        <position position="292"/>
    </location>
    <ligand>
        <name>substrate</name>
    </ligand>
</feature>
<dbReference type="CDD" id="cd01284">
    <property type="entry name" value="Riboflavin_deaminase-reductase"/>
    <property type="match status" value="1"/>
</dbReference>
<evidence type="ECO:0000256" key="1">
    <source>
        <dbReference type="ARBA" id="ARBA00002151"/>
    </source>
</evidence>
<evidence type="ECO:0000256" key="4">
    <source>
        <dbReference type="ARBA" id="ARBA00005259"/>
    </source>
</evidence>
<dbReference type="Pfam" id="PF00383">
    <property type="entry name" value="dCMP_cyt_deam_1"/>
    <property type="match status" value="1"/>
</dbReference>
<evidence type="ECO:0000313" key="18">
    <source>
        <dbReference type="EMBL" id="PVX50048.1"/>
    </source>
</evidence>
<comment type="pathway">
    <text evidence="2 13">Cofactor biosynthesis; riboflavin biosynthesis; 5-amino-6-(D-ribitylamino)uracil from GTP: step 2/4.</text>
</comment>
<dbReference type="EC" id="1.1.1.193" evidence="13"/>
<evidence type="ECO:0000256" key="5">
    <source>
        <dbReference type="ARBA" id="ARBA00007417"/>
    </source>
</evidence>
<evidence type="ECO:0000256" key="10">
    <source>
        <dbReference type="ARBA" id="ARBA00022857"/>
    </source>
</evidence>
<dbReference type="PANTHER" id="PTHR38011">
    <property type="entry name" value="DIHYDROFOLATE REDUCTASE FAMILY PROTEIN (AFU_ORTHOLOGUE AFUA_8G06820)"/>
    <property type="match status" value="1"/>
</dbReference>
<evidence type="ECO:0000256" key="3">
    <source>
        <dbReference type="ARBA" id="ARBA00004910"/>
    </source>
</evidence>
<dbReference type="Gene3D" id="3.40.430.10">
    <property type="entry name" value="Dihydrofolate Reductase, subunit A"/>
    <property type="match status" value="1"/>
</dbReference>
<dbReference type="GO" id="GO:0050661">
    <property type="term" value="F:NADP binding"/>
    <property type="evidence" value="ECO:0007669"/>
    <property type="project" value="InterPro"/>
</dbReference>
<feature type="domain" description="CMP/dCMP-type deaminase" evidence="17">
    <location>
        <begin position="3"/>
        <end position="125"/>
    </location>
</feature>
<protein>
    <recommendedName>
        <fullName evidence="13">Riboflavin biosynthesis protein RibD</fullName>
    </recommendedName>
    <domain>
        <recommendedName>
            <fullName evidence="13">Diaminohydroxyphosphoribosylaminopyrimidine deaminase</fullName>
            <shortName evidence="13">DRAP deaminase</shortName>
            <ecNumber evidence="13">3.5.4.26</ecNumber>
        </recommendedName>
        <alternativeName>
            <fullName evidence="13">Riboflavin-specific deaminase</fullName>
        </alternativeName>
    </domain>
    <domain>
        <recommendedName>
            <fullName evidence="13">5-amino-6-(5-phosphoribosylamino)uracil reductase</fullName>
            <ecNumber evidence="13">1.1.1.193</ecNumber>
        </recommendedName>
        <alternativeName>
            <fullName evidence="13">HTP reductase</fullName>
        </alternativeName>
    </domain>
</protein>
<comment type="catalytic activity">
    <reaction evidence="13">
        <text>5-amino-6-(5-phospho-D-ribitylamino)uracil + NADP(+) = 5-amino-6-(5-phospho-D-ribosylamino)uracil + NADPH + H(+)</text>
        <dbReference type="Rhea" id="RHEA:17845"/>
        <dbReference type="ChEBI" id="CHEBI:15378"/>
        <dbReference type="ChEBI" id="CHEBI:57783"/>
        <dbReference type="ChEBI" id="CHEBI:58349"/>
        <dbReference type="ChEBI" id="CHEBI:58421"/>
        <dbReference type="ChEBI" id="CHEBI:58453"/>
        <dbReference type="EC" id="1.1.1.193"/>
    </reaction>
</comment>
<keyword evidence="7 13" id="KW-0479">Metal-binding</keyword>
<evidence type="ECO:0000256" key="16">
    <source>
        <dbReference type="PIRSR" id="PIRSR006769-3"/>
    </source>
</evidence>
<proteinExistence type="inferred from homology"/>
<dbReference type="GO" id="GO:0009231">
    <property type="term" value="P:riboflavin biosynthetic process"/>
    <property type="evidence" value="ECO:0007669"/>
    <property type="project" value="UniProtKB-UniPathway"/>
</dbReference>
<evidence type="ECO:0000259" key="17">
    <source>
        <dbReference type="PROSITE" id="PS51747"/>
    </source>
</evidence>
<comment type="similarity">
    <text evidence="5 13">In the C-terminal section; belongs to the HTP reductase family.</text>
</comment>
<dbReference type="Gene3D" id="3.40.140.10">
    <property type="entry name" value="Cytidine Deaminase, domain 2"/>
    <property type="match status" value="1"/>
</dbReference>
<dbReference type="NCBIfam" id="TIGR00227">
    <property type="entry name" value="ribD_Cterm"/>
    <property type="match status" value="1"/>
</dbReference>
<dbReference type="InterPro" id="IPR024072">
    <property type="entry name" value="DHFR-like_dom_sf"/>
</dbReference>
<evidence type="ECO:0000256" key="14">
    <source>
        <dbReference type="PIRSR" id="PIRSR006769-1"/>
    </source>
</evidence>
<feature type="binding site" evidence="16">
    <location>
        <position position="86"/>
    </location>
    <ligand>
        <name>Zn(2+)</name>
        <dbReference type="ChEBI" id="CHEBI:29105"/>
        <note>catalytic</note>
    </ligand>
</feature>
<feature type="binding site" evidence="15">
    <location>
        <position position="186"/>
    </location>
    <ligand>
        <name>substrate</name>
    </ligand>
</feature>
<evidence type="ECO:0000256" key="8">
    <source>
        <dbReference type="ARBA" id="ARBA00022801"/>
    </source>
</evidence>
<feature type="binding site" evidence="15">
    <location>
        <position position="224"/>
    </location>
    <ligand>
        <name>NADP(+)</name>
        <dbReference type="ChEBI" id="CHEBI:58349"/>
    </ligand>
</feature>
<feature type="binding site" evidence="15">
    <location>
        <position position="209"/>
    </location>
    <ligand>
        <name>substrate</name>
    </ligand>
</feature>
<dbReference type="PROSITE" id="PS00903">
    <property type="entry name" value="CYT_DCMP_DEAMINASES_1"/>
    <property type="match status" value="1"/>
</dbReference>
<dbReference type="InterPro" id="IPR016193">
    <property type="entry name" value="Cytidine_deaminase-like"/>
</dbReference>
<keyword evidence="6 13" id="KW-0686">Riboflavin biosynthesis</keyword>
<feature type="binding site" evidence="15">
    <location>
        <begin position="294"/>
        <end position="300"/>
    </location>
    <ligand>
        <name>NADP(+)</name>
        <dbReference type="ChEBI" id="CHEBI:58349"/>
    </ligand>
</feature>
<organism evidence="18 19">
    <name type="scientific">Balneicella halophila</name>
    <dbReference type="NCBI Taxonomy" id="1537566"/>
    <lineage>
        <taxon>Bacteria</taxon>
        <taxon>Pseudomonadati</taxon>
        <taxon>Bacteroidota</taxon>
        <taxon>Bacteroidia</taxon>
        <taxon>Bacteroidales</taxon>
        <taxon>Balneicellaceae</taxon>
        <taxon>Balneicella</taxon>
    </lineage>
</organism>
<dbReference type="SUPFAM" id="SSF53597">
    <property type="entry name" value="Dihydrofolate reductase-like"/>
    <property type="match status" value="1"/>
</dbReference>
<keyword evidence="19" id="KW-1185">Reference proteome</keyword>
<evidence type="ECO:0000256" key="9">
    <source>
        <dbReference type="ARBA" id="ARBA00022833"/>
    </source>
</evidence>
<evidence type="ECO:0000256" key="6">
    <source>
        <dbReference type="ARBA" id="ARBA00022619"/>
    </source>
</evidence>
<accession>A0A7L4UNY7</accession>
<dbReference type="SUPFAM" id="SSF53927">
    <property type="entry name" value="Cytidine deaminase-like"/>
    <property type="match status" value="1"/>
</dbReference>
<feature type="binding site" evidence="15">
    <location>
        <position position="202"/>
    </location>
    <ligand>
        <name>NADP(+)</name>
        <dbReference type="ChEBI" id="CHEBI:58349"/>
    </ligand>
</feature>
<dbReference type="InterPro" id="IPR016192">
    <property type="entry name" value="APOBEC/CMP_deaminase_Zn-bd"/>
</dbReference>
<keyword evidence="10 13" id="KW-0521">NADP</keyword>
<dbReference type="Proteomes" id="UP000251835">
    <property type="component" value="Unassembled WGS sequence"/>
</dbReference>
<dbReference type="NCBIfam" id="TIGR00326">
    <property type="entry name" value="eubact_ribD"/>
    <property type="match status" value="1"/>
</dbReference>
<dbReference type="InterPro" id="IPR002734">
    <property type="entry name" value="RibDG_C"/>
</dbReference>
<keyword evidence="8 13" id="KW-0378">Hydrolase</keyword>
<dbReference type="InterPro" id="IPR050765">
    <property type="entry name" value="Riboflavin_Biosynth_HTPR"/>
</dbReference>
<dbReference type="GO" id="GO:0008835">
    <property type="term" value="F:diaminohydroxyphosphoribosylaminopyrimidine deaminase activity"/>
    <property type="evidence" value="ECO:0007669"/>
    <property type="project" value="UniProtKB-EC"/>
</dbReference>
<feature type="binding site" evidence="15">
    <location>
        <position position="206"/>
    </location>
    <ligand>
        <name>substrate</name>
    </ligand>
</feature>
<dbReference type="PANTHER" id="PTHR38011:SF7">
    <property type="entry name" value="2,5-DIAMINO-6-RIBOSYLAMINO-4(3H)-PYRIMIDINONE 5'-PHOSPHATE REDUCTASE"/>
    <property type="match status" value="1"/>
</dbReference>
<feature type="binding site" evidence="15">
    <location>
        <position position="170"/>
    </location>
    <ligand>
        <name>substrate</name>
    </ligand>
</feature>
<feature type="binding site" evidence="15">
    <location>
        <position position="156"/>
    </location>
    <ligand>
        <name>NADP(+)</name>
        <dbReference type="ChEBI" id="CHEBI:58349"/>
    </ligand>
</feature>
<feature type="active site" description="Proton donor" evidence="14">
    <location>
        <position position="54"/>
    </location>
</feature>
<dbReference type="EMBL" id="QENZ01000005">
    <property type="protein sequence ID" value="PVX50048.1"/>
    <property type="molecule type" value="Genomic_DNA"/>
</dbReference>
<dbReference type="EC" id="3.5.4.26" evidence="13"/>
<evidence type="ECO:0000256" key="11">
    <source>
        <dbReference type="ARBA" id="ARBA00023002"/>
    </source>
</evidence>
<dbReference type="AlphaFoldDB" id="A0A7L4UNY7"/>
<comment type="function">
    <text evidence="1 13">Converts 2,5-diamino-6-(ribosylamino)-4(3h)-pyrimidinone 5'-phosphate into 5-amino-6-(ribosylamino)-2,4(1h,3h)-pyrimidinedione 5'-phosphate.</text>
</comment>
<evidence type="ECO:0000256" key="12">
    <source>
        <dbReference type="ARBA" id="ARBA00023268"/>
    </source>
</evidence>
<dbReference type="PROSITE" id="PS51747">
    <property type="entry name" value="CYT_DCMP_DEAMINASES_2"/>
    <property type="match status" value="1"/>
</dbReference>
<dbReference type="InterPro" id="IPR011549">
    <property type="entry name" value="RibD_C"/>
</dbReference>
<comment type="caution">
    <text evidence="18">The sequence shown here is derived from an EMBL/GenBank/DDBJ whole genome shotgun (WGS) entry which is preliminary data.</text>
</comment>
<dbReference type="GO" id="GO:0008270">
    <property type="term" value="F:zinc ion binding"/>
    <property type="evidence" value="ECO:0007669"/>
    <property type="project" value="InterPro"/>
</dbReference>
<dbReference type="InterPro" id="IPR002125">
    <property type="entry name" value="CMP_dCMP_dom"/>
</dbReference>
<dbReference type="UniPathway" id="UPA00275">
    <property type="reaction ID" value="UER00401"/>
</dbReference>
<evidence type="ECO:0000256" key="2">
    <source>
        <dbReference type="ARBA" id="ARBA00004882"/>
    </source>
</evidence>
<reference evidence="18 19" key="1">
    <citation type="submission" date="2018-05" db="EMBL/GenBank/DDBJ databases">
        <title>Genomic Encyclopedia of Type Strains, Phase IV (KMG-IV): sequencing the most valuable type-strain genomes for metagenomic binning, comparative biology and taxonomic classification.</title>
        <authorList>
            <person name="Goeker M."/>
        </authorList>
    </citation>
    <scope>NUCLEOTIDE SEQUENCE [LARGE SCALE GENOMIC DNA]</scope>
    <source>
        <strain evidence="18 19">DSM 28579</strain>
    </source>
</reference>
<feature type="binding site" evidence="15">
    <location>
        <position position="198"/>
    </location>
    <ligand>
        <name>NADP(+)</name>
        <dbReference type="ChEBI" id="CHEBI:58349"/>
    </ligand>
</feature>
<gene>
    <name evidence="18" type="ORF">C7377_1696</name>
</gene>
<keyword evidence="11 13" id="KW-0560">Oxidoreductase</keyword>
<keyword evidence="12" id="KW-0511">Multifunctional enzyme</keyword>
<evidence type="ECO:0000313" key="19">
    <source>
        <dbReference type="Proteomes" id="UP000251835"/>
    </source>
</evidence>
<comment type="catalytic activity">
    <reaction evidence="13">
        <text>2,5-diamino-6-hydroxy-4-(5-phosphoribosylamino)-pyrimidine + H2O + H(+) = 5-amino-6-(5-phospho-D-ribosylamino)uracil + NH4(+)</text>
        <dbReference type="Rhea" id="RHEA:21868"/>
        <dbReference type="ChEBI" id="CHEBI:15377"/>
        <dbReference type="ChEBI" id="CHEBI:15378"/>
        <dbReference type="ChEBI" id="CHEBI:28938"/>
        <dbReference type="ChEBI" id="CHEBI:58453"/>
        <dbReference type="ChEBI" id="CHEBI:58614"/>
        <dbReference type="EC" id="3.5.4.26"/>
    </reaction>
</comment>
<comment type="cofactor">
    <cofactor evidence="13 16">
        <name>Zn(2+)</name>
        <dbReference type="ChEBI" id="CHEBI:29105"/>
    </cofactor>
    <text evidence="13 16">Binds 1 zinc ion.</text>
</comment>
<dbReference type="GO" id="GO:0008703">
    <property type="term" value="F:5-amino-6-(5-phosphoribosylamino)uracil reductase activity"/>
    <property type="evidence" value="ECO:0007669"/>
    <property type="project" value="UniProtKB-EC"/>
</dbReference>
<evidence type="ECO:0000256" key="7">
    <source>
        <dbReference type="ARBA" id="ARBA00022723"/>
    </source>
</evidence>
<dbReference type="PIRSF" id="PIRSF006769">
    <property type="entry name" value="RibD"/>
    <property type="match status" value="1"/>
</dbReference>
<evidence type="ECO:0000256" key="13">
    <source>
        <dbReference type="PIRNR" id="PIRNR006769"/>
    </source>
</evidence>
<evidence type="ECO:0000256" key="15">
    <source>
        <dbReference type="PIRSR" id="PIRSR006769-2"/>
    </source>
</evidence>
<comment type="similarity">
    <text evidence="4 13">In the N-terminal section; belongs to the cytidine and deoxycytidylate deaminase family.</text>
</comment>
<feature type="binding site" evidence="16">
    <location>
        <position position="52"/>
    </location>
    <ligand>
        <name>Zn(2+)</name>
        <dbReference type="ChEBI" id="CHEBI:29105"/>
        <note>catalytic</note>
    </ligand>
</feature>